<dbReference type="InterPro" id="IPR011042">
    <property type="entry name" value="6-blade_b-propeller_TolB-like"/>
</dbReference>
<accession>G7W8T4</accession>
<name>G7W8T4_DESOD</name>
<reference evidence="3 4" key="2">
    <citation type="journal article" date="2012" name="J. Bacteriol.">
        <title>Complete genome sequences of Desulfosporosinus orientis DSM765T, Desulfosporosinus youngiae DSM17734T, Desulfosporosinus meridiei DSM13257T, and Desulfosporosinus acidiphilus DSM22704T.</title>
        <authorList>
            <person name="Pester M."/>
            <person name="Brambilla E."/>
            <person name="Alazard D."/>
            <person name="Rattei T."/>
            <person name="Weinmaier T."/>
            <person name="Han J."/>
            <person name="Lucas S."/>
            <person name="Lapidus A."/>
            <person name="Cheng J.F."/>
            <person name="Goodwin L."/>
            <person name="Pitluck S."/>
            <person name="Peters L."/>
            <person name="Ovchinnikova G."/>
            <person name="Teshima H."/>
            <person name="Detter J.C."/>
            <person name="Han C.S."/>
            <person name="Tapia R."/>
            <person name="Land M.L."/>
            <person name="Hauser L."/>
            <person name="Kyrpides N.C."/>
            <person name="Ivanova N.N."/>
            <person name="Pagani I."/>
            <person name="Huntmann M."/>
            <person name="Wei C.L."/>
            <person name="Davenport K.W."/>
            <person name="Daligault H."/>
            <person name="Chain P.S."/>
            <person name="Chen A."/>
            <person name="Mavromatis K."/>
            <person name="Markowitz V."/>
            <person name="Szeto E."/>
            <person name="Mikhailova N."/>
            <person name="Pati A."/>
            <person name="Wagner M."/>
            <person name="Woyke T."/>
            <person name="Ollivier B."/>
            <person name="Klenk H.P."/>
            <person name="Spring S."/>
            <person name="Loy A."/>
        </authorList>
    </citation>
    <scope>NUCLEOTIDE SEQUENCE [LARGE SCALE GENOMIC DNA]</scope>
    <source>
        <strain evidence="4">ATCC 19365 / DSM 765 / NCIMB 8382 / VKM B-1628</strain>
    </source>
</reference>
<organism evidence="3 4">
    <name type="scientific">Desulfosporosinus orientis (strain ATCC 19365 / DSM 765 / NCIMB 8382 / VKM B-1628 / Singapore I)</name>
    <name type="common">Desulfotomaculum orientis</name>
    <dbReference type="NCBI Taxonomy" id="768706"/>
    <lineage>
        <taxon>Bacteria</taxon>
        <taxon>Bacillati</taxon>
        <taxon>Bacillota</taxon>
        <taxon>Clostridia</taxon>
        <taxon>Eubacteriales</taxon>
        <taxon>Desulfitobacteriaceae</taxon>
        <taxon>Desulfosporosinus</taxon>
    </lineage>
</organism>
<evidence type="ECO:0000256" key="1">
    <source>
        <dbReference type="ARBA" id="ARBA00009820"/>
    </source>
</evidence>
<dbReference type="eggNOG" id="COG0823">
    <property type="taxonomic scope" value="Bacteria"/>
</dbReference>
<reference evidence="4" key="1">
    <citation type="submission" date="2011-11" db="EMBL/GenBank/DDBJ databases">
        <title>Complete sequence of Desulfosporosinus orientis DSM 765.</title>
        <authorList>
            <person name="Lucas S."/>
            <person name="Han J."/>
            <person name="Lapidus A."/>
            <person name="Cheng J.-F."/>
            <person name="Goodwin L."/>
            <person name="Pitluck S."/>
            <person name="Peters L."/>
            <person name="Ovchinnikova G."/>
            <person name="Teshima H."/>
            <person name="Detter J.C."/>
            <person name="Han C."/>
            <person name="Tapia R."/>
            <person name="Land M."/>
            <person name="Hauser L."/>
            <person name="Kyrpides N."/>
            <person name="Ivanova N."/>
            <person name="Pagani I."/>
            <person name="Pester M."/>
            <person name="Spring S."/>
            <person name="Ollivier B."/>
            <person name="Rattei T."/>
            <person name="Klenk H.-P."/>
            <person name="Wagner M."/>
            <person name="Loy A."/>
            <person name="Woyke T."/>
        </authorList>
    </citation>
    <scope>NUCLEOTIDE SEQUENCE [LARGE SCALE GENOMIC DNA]</scope>
    <source>
        <strain evidence="4">ATCC 19365 / DSM 765 / NCIMB 8382 / VKM B-1628</strain>
    </source>
</reference>
<dbReference type="EMBL" id="CP003108">
    <property type="protein sequence ID" value="AET67794.1"/>
    <property type="molecule type" value="Genomic_DNA"/>
</dbReference>
<dbReference type="SUPFAM" id="SSF82171">
    <property type="entry name" value="DPP6 N-terminal domain-like"/>
    <property type="match status" value="1"/>
</dbReference>
<comment type="similarity">
    <text evidence="1">Belongs to the TolB family.</text>
</comment>
<protein>
    <submittedName>
        <fullName evidence="3">Periplasmic component of the Tol biopolymer transport system</fullName>
    </submittedName>
</protein>
<evidence type="ECO:0000313" key="3">
    <source>
        <dbReference type="EMBL" id="AET67794.1"/>
    </source>
</evidence>
<dbReference type="Pfam" id="PF07676">
    <property type="entry name" value="PD40"/>
    <property type="match status" value="3"/>
</dbReference>
<dbReference type="InterPro" id="IPR011659">
    <property type="entry name" value="WD40"/>
</dbReference>
<keyword evidence="4" id="KW-1185">Reference proteome</keyword>
<evidence type="ECO:0000313" key="4">
    <source>
        <dbReference type="Proteomes" id="UP000006346"/>
    </source>
</evidence>
<gene>
    <name evidence="3" type="ordered locus">Desor_2192</name>
</gene>
<dbReference type="KEGG" id="dor:Desor_2192"/>
<dbReference type="Proteomes" id="UP000006346">
    <property type="component" value="Chromosome"/>
</dbReference>
<dbReference type="PANTHER" id="PTHR36842:SF1">
    <property type="entry name" value="PROTEIN TOLB"/>
    <property type="match status" value="1"/>
</dbReference>
<dbReference type="HOGENOM" id="CLU_526517_0_0_9"/>
<dbReference type="STRING" id="768706.Desor_2192"/>
<dbReference type="PATRIC" id="fig|768706.3.peg.2210"/>
<feature type="region of interest" description="Disordered" evidence="2">
    <location>
        <begin position="91"/>
        <end position="120"/>
    </location>
</feature>
<dbReference type="Gene3D" id="2.120.10.30">
    <property type="entry name" value="TolB, C-terminal domain"/>
    <property type="match status" value="2"/>
</dbReference>
<dbReference type="OrthoDB" id="108903at2"/>
<proteinExistence type="inferred from homology"/>
<evidence type="ECO:0000256" key="2">
    <source>
        <dbReference type="SAM" id="MobiDB-lite"/>
    </source>
</evidence>
<dbReference type="AlphaFoldDB" id="G7W8T4"/>
<sequence length="467" mass="50976">MHYKSCLRFGKLCGWMILAVFLLSGLSVQTGCAQLQSAMTGSPDLKQGTIPDLQSSAGPEFGKNYLTFLQMIDTETGWACTPKAVLRTVDGGESWTDVTPREQAGQAEGQGAPSAGSANMEKGKLWLVSRDGGQTREIQELPELPIVPTNISWSPAESILKVQEQGEIWLVPAKGKPYQVHGTETFSGLSSWSPDGKSLACCSEPALSQEDKISEERRMIFNSYNLDTGRLTRTKELKMPAVTGTLFAAWQPDGQGVLYWPDPAYSASLAADGLELQSLRWGESQPQVLPCGLAYRHWLSFFPDGRLLMVAGGGRSLWSEKRLAVCETETGNTKILPNPAGSVATDPAPSPDGKQIAFVAAQNLGKETGGFKEPGQLAEWVATRRLWLENSDGSGAHPLKAAGGGIYQPSWSQDGSAILYIRDNSLWLVEVKSEKAQRIIGPFPDWSKDLFGYYGYVWHDDFAWFSK</sequence>
<dbReference type="PANTHER" id="PTHR36842">
    <property type="entry name" value="PROTEIN TOLB HOMOLOG"/>
    <property type="match status" value="1"/>
</dbReference>
<dbReference type="RefSeq" id="WP_014184609.1">
    <property type="nucleotide sequence ID" value="NC_016584.1"/>
</dbReference>